<accession>A0ABQ5R897</accession>
<dbReference type="EMBL" id="BSDI01000074">
    <property type="protein sequence ID" value="GLI02989.1"/>
    <property type="molecule type" value="Genomic_DNA"/>
</dbReference>
<sequence>MLRTVETVFALMSADPTHLVLSGDVFGPELPAGRVAVRDLRSLLLAPQVSLATRDAVWRELIVRARRDRASQDRAGWRVAAVWLAAPGLRRWTYALAQGFRGDVEDLESQIVEGFLRELDRVDVTDTSLAYRLVRAGHKAGTRLVYAEAAFDGARWAAYRSQTPPEPWGHPDLVLLDAVAADVITLDEAKLIATTRLDGVPIDRVALLAGERTNTVVVRRHRAEHRLAEAIADGWVSNKILTAVLVANGAGV</sequence>
<comment type="caution">
    <text evidence="1">The sequence shown here is derived from an EMBL/GenBank/DDBJ whole genome shotgun (WGS) entry which is preliminary data.</text>
</comment>
<name>A0ABQ5R897_9ACTN</name>
<evidence type="ECO:0000313" key="1">
    <source>
        <dbReference type="EMBL" id="GLI02989.1"/>
    </source>
</evidence>
<gene>
    <name evidence="1" type="ORF">Pa4123_82670</name>
</gene>
<protein>
    <submittedName>
        <fullName evidence="1">Uncharacterized protein</fullName>
    </submittedName>
</protein>
<keyword evidence="2" id="KW-1185">Reference proteome</keyword>
<reference evidence="1" key="1">
    <citation type="submission" date="2022-12" db="EMBL/GenBank/DDBJ databases">
        <title>New Phytohabitans aurantiacus sp. RD004123 nov., an actinomycete isolated from soil.</title>
        <authorList>
            <person name="Triningsih D.W."/>
            <person name="Harunari E."/>
            <person name="Igarashi Y."/>
        </authorList>
    </citation>
    <scope>NUCLEOTIDE SEQUENCE</scope>
    <source>
        <strain evidence="1">RD004123</strain>
    </source>
</reference>
<evidence type="ECO:0000313" key="2">
    <source>
        <dbReference type="Proteomes" id="UP001144280"/>
    </source>
</evidence>
<organism evidence="1 2">
    <name type="scientific">Phytohabitans aurantiacus</name>
    <dbReference type="NCBI Taxonomy" id="3016789"/>
    <lineage>
        <taxon>Bacteria</taxon>
        <taxon>Bacillati</taxon>
        <taxon>Actinomycetota</taxon>
        <taxon>Actinomycetes</taxon>
        <taxon>Micromonosporales</taxon>
        <taxon>Micromonosporaceae</taxon>
    </lineage>
</organism>
<proteinExistence type="predicted"/>
<dbReference type="Proteomes" id="UP001144280">
    <property type="component" value="Unassembled WGS sequence"/>
</dbReference>